<reference evidence="8 9" key="1">
    <citation type="submission" date="2018-04" db="EMBL/GenBank/DDBJ databases">
        <title>The genome of golden apple snail Pomacea canaliculata provides insight into stress tolerance and invasive adaptation.</title>
        <authorList>
            <person name="Liu C."/>
            <person name="Liu B."/>
            <person name="Ren Y."/>
            <person name="Zhang Y."/>
            <person name="Wang H."/>
            <person name="Li S."/>
            <person name="Jiang F."/>
            <person name="Yin L."/>
            <person name="Zhang G."/>
            <person name="Qian W."/>
            <person name="Fan W."/>
        </authorList>
    </citation>
    <scope>NUCLEOTIDE SEQUENCE [LARGE SCALE GENOMIC DNA]</scope>
    <source>
        <strain evidence="8">SZHN2017</strain>
        <tissue evidence="8">Muscle</tissue>
    </source>
</reference>
<evidence type="ECO:0000313" key="8">
    <source>
        <dbReference type="EMBL" id="PVD21086.1"/>
    </source>
</evidence>
<dbReference type="PANTHER" id="PTHR11592:SF88">
    <property type="entry name" value="GLUTATHIONE PEROXIDASE-RELATED"/>
    <property type="match status" value="1"/>
</dbReference>
<dbReference type="STRING" id="400727.A0A2T7NIV9"/>
<keyword evidence="4 7" id="KW-0575">Peroxidase</keyword>
<dbReference type="SUPFAM" id="SSF52833">
    <property type="entry name" value="Thioredoxin-like"/>
    <property type="match status" value="1"/>
</dbReference>
<evidence type="ECO:0000256" key="6">
    <source>
        <dbReference type="ARBA" id="ARBA00023002"/>
    </source>
</evidence>
<evidence type="ECO:0000313" key="9">
    <source>
        <dbReference type="Proteomes" id="UP000245119"/>
    </source>
</evidence>
<keyword evidence="5" id="KW-0732">Signal</keyword>
<dbReference type="PRINTS" id="PR01011">
    <property type="entry name" value="GLUTPROXDASE"/>
</dbReference>
<dbReference type="Pfam" id="PF00255">
    <property type="entry name" value="GSHPx"/>
    <property type="match status" value="1"/>
</dbReference>
<dbReference type="EMBL" id="PZQS01000012">
    <property type="protein sequence ID" value="PVD21086.1"/>
    <property type="molecule type" value="Genomic_DNA"/>
</dbReference>
<evidence type="ECO:0000256" key="7">
    <source>
        <dbReference type="RuleBase" id="RU000499"/>
    </source>
</evidence>
<accession>A0A2T7NIV9</accession>
<keyword evidence="9" id="KW-1185">Reference proteome</keyword>
<evidence type="ECO:0000256" key="3">
    <source>
        <dbReference type="ARBA" id="ARBA00022525"/>
    </source>
</evidence>
<dbReference type="OrthoDB" id="446890at2759"/>
<comment type="caution">
    <text evidence="8">The sequence shown here is derived from an EMBL/GenBank/DDBJ whole genome shotgun (WGS) entry which is preliminary data.</text>
</comment>
<name>A0A2T7NIV9_POMCA</name>
<dbReference type="PANTHER" id="PTHR11592">
    <property type="entry name" value="GLUTATHIONE PEROXIDASE"/>
    <property type="match status" value="1"/>
</dbReference>
<sequence>MNNKSRNLSLTKASQQINAVTCLFGGRPVPASSVSSFYQLSAPLINGRMEPLSRHEGRVCLVVNMASADPTTRQELMQLNDLVTVFGPHGLSVLVFPCNQFGGLEPFYNDEIPLILQNVRPGAKFETKFQLFAKCEVNGSSASPVYEYLKVKLPLPTNDDSVLSHDSQHPATWKPVTRYDIQ</sequence>
<evidence type="ECO:0000256" key="2">
    <source>
        <dbReference type="ARBA" id="ARBA00006926"/>
    </source>
</evidence>
<dbReference type="Proteomes" id="UP000245119">
    <property type="component" value="Linkage Group LG12"/>
</dbReference>
<comment type="similarity">
    <text evidence="2 7">Belongs to the glutathione peroxidase family.</text>
</comment>
<keyword evidence="6 7" id="KW-0560">Oxidoreductase</keyword>
<dbReference type="GO" id="GO:0005576">
    <property type="term" value="C:extracellular region"/>
    <property type="evidence" value="ECO:0007669"/>
    <property type="project" value="UniProtKB-SubCell"/>
</dbReference>
<gene>
    <name evidence="8" type="ORF">C0Q70_19252</name>
</gene>
<dbReference type="AlphaFoldDB" id="A0A2T7NIV9"/>
<dbReference type="GO" id="GO:0004602">
    <property type="term" value="F:glutathione peroxidase activity"/>
    <property type="evidence" value="ECO:0007669"/>
    <property type="project" value="TreeGrafter"/>
</dbReference>
<comment type="subcellular location">
    <subcellularLocation>
        <location evidence="1">Secreted</location>
    </subcellularLocation>
</comment>
<dbReference type="Gene3D" id="3.40.30.10">
    <property type="entry name" value="Glutaredoxin"/>
    <property type="match status" value="1"/>
</dbReference>
<keyword evidence="3" id="KW-0964">Secreted</keyword>
<dbReference type="InterPro" id="IPR036249">
    <property type="entry name" value="Thioredoxin-like_sf"/>
</dbReference>
<organism evidence="8 9">
    <name type="scientific">Pomacea canaliculata</name>
    <name type="common">Golden apple snail</name>
    <dbReference type="NCBI Taxonomy" id="400727"/>
    <lineage>
        <taxon>Eukaryota</taxon>
        <taxon>Metazoa</taxon>
        <taxon>Spiralia</taxon>
        <taxon>Lophotrochozoa</taxon>
        <taxon>Mollusca</taxon>
        <taxon>Gastropoda</taxon>
        <taxon>Caenogastropoda</taxon>
        <taxon>Architaenioglossa</taxon>
        <taxon>Ampullarioidea</taxon>
        <taxon>Ampullariidae</taxon>
        <taxon>Pomacea</taxon>
    </lineage>
</organism>
<dbReference type="InterPro" id="IPR000889">
    <property type="entry name" value="Glutathione_peroxidase"/>
</dbReference>
<dbReference type="PROSITE" id="PS51355">
    <property type="entry name" value="GLUTATHIONE_PEROXID_3"/>
    <property type="match status" value="1"/>
</dbReference>
<dbReference type="GO" id="GO:0006979">
    <property type="term" value="P:response to oxidative stress"/>
    <property type="evidence" value="ECO:0007669"/>
    <property type="project" value="InterPro"/>
</dbReference>
<proteinExistence type="inferred from homology"/>
<evidence type="ECO:0000256" key="4">
    <source>
        <dbReference type="ARBA" id="ARBA00022559"/>
    </source>
</evidence>
<evidence type="ECO:0000256" key="1">
    <source>
        <dbReference type="ARBA" id="ARBA00004613"/>
    </source>
</evidence>
<protein>
    <recommendedName>
        <fullName evidence="7">Glutathione peroxidase</fullName>
    </recommendedName>
</protein>
<evidence type="ECO:0000256" key="5">
    <source>
        <dbReference type="ARBA" id="ARBA00022729"/>
    </source>
</evidence>